<dbReference type="Proteomes" id="UP000000263">
    <property type="component" value="Chromosome"/>
</dbReference>
<dbReference type="RefSeq" id="WP_012120547.1">
    <property type="nucleotide sequence ID" value="NC_009767.1"/>
</dbReference>
<protein>
    <submittedName>
        <fullName evidence="1">Uncharacterized protein</fullName>
    </submittedName>
</protein>
<evidence type="ECO:0000313" key="2">
    <source>
        <dbReference type="Proteomes" id="UP000000263"/>
    </source>
</evidence>
<dbReference type="Gene3D" id="3.40.50.150">
    <property type="entry name" value="Vaccinia Virus protein VP39"/>
    <property type="match status" value="1"/>
</dbReference>
<dbReference type="EMBL" id="CP000804">
    <property type="protein sequence ID" value="ABU58123.1"/>
    <property type="molecule type" value="Genomic_DNA"/>
</dbReference>
<dbReference type="HOGENOM" id="CLU_067079_1_0_0"/>
<proteinExistence type="predicted"/>
<dbReference type="InterPro" id="IPR006764">
    <property type="entry name" value="SAM_dep_MeTrfase_SAV2177_type"/>
</dbReference>
<dbReference type="Pfam" id="PF04672">
    <property type="entry name" value="Methyltransf_19"/>
    <property type="match status" value="1"/>
</dbReference>
<gene>
    <name evidence="1" type="ordered locus">Rcas_2035</name>
</gene>
<dbReference type="OrthoDB" id="4134439at2"/>
<dbReference type="PIRSF" id="PIRSF017393">
    <property type="entry name" value="MTase_SAV2177"/>
    <property type="match status" value="1"/>
</dbReference>
<reference evidence="1 2" key="1">
    <citation type="submission" date="2007-08" db="EMBL/GenBank/DDBJ databases">
        <title>Complete sequence of Roseiflexus castenholzii DSM 13941.</title>
        <authorList>
            <consortium name="US DOE Joint Genome Institute"/>
            <person name="Copeland A."/>
            <person name="Lucas S."/>
            <person name="Lapidus A."/>
            <person name="Barry K."/>
            <person name="Glavina del Rio T."/>
            <person name="Dalin E."/>
            <person name="Tice H."/>
            <person name="Pitluck S."/>
            <person name="Thompson L.S."/>
            <person name="Brettin T."/>
            <person name="Bruce D."/>
            <person name="Detter J.C."/>
            <person name="Han C."/>
            <person name="Tapia R."/>
            <person name="Schmutz J."/>
            <person name="Larimer F."/>
            <person name="Land M."/>
            <person name="Hauser L."/>
            <person name="Kyrpides N."/>
            <person name="Mikhailova N."/>
            <person name="Bryant D.A."/>
            <person name="Hanada S."/>
            <person name="Tsukatani Y."/>
            <person name="Richardson P."/>
        </authorList>
    </citation>
    <scope>NUCLEOTIDE SEQUENCE [LARGE SCALE GENOMIC DNA]</scope>
    <source>
        <strain evidence="2">DSM 13941 / HLO8</strain>
    </source>
</reference>
<dbReference type="InterPro" id="IPR029063">
    <property type="entry name" value="SAM-dependent_MTases_sf"/>
</dbReference>
<dbReference type="STRING" id="383372.Rcas_2035"/>
<accession>A7NKV3</accession>
<keyword evidence="2" id="KW-1185">Reference proteome</keyword>
<name>A7NKV3_ROSCS</name>
<sequence length="278" mass="31714">MEQPGAVELPASSTPNAARIYSYTLGGSYYLQVDKAAAEYMFSLVPSTPKWVRMLRAFLQHAARRLWAEGLTHFVDFASGLPTDDHIHHVLPDARIVYSDLDPDTYQLAQRLVGHLPNVLYLKCDVREARSLLESPEVQTFLGGERRVAFGLNGITVFLSPEEITRLFHDLYEWAAPGSRLYITYETKLPGLMTPRMEQFIEMFRQAGSPFWLYSLEECIELSRPWHIPPTGLMPLHQFLGLPDDYVTETDQEGVGLQFYAAILAKPLEHPKRQFERA</sequence>
<dbReference type="KEGG" id="rca:Rcas_2035"/>
<dbReference type="AlphaFoldDB" id="A7NKV3"/>
<dbReference type="eggNOG" id="COG3315">
    <property type="taxonomic scope" value="Bacteria"/>
</dbReference>
<organism evidence="1 2">
    <name type="scientific">Roseiflexus castenholzii (strain DSM 13941 / HLO8)</name>
    <dbReference type="NCBI Taxonomy" id="383372"/>
    <lineage>
        <taxon>Bacteria</taxon>
        <taxon>Bacillati</taxon>
        <taxon>Chloroflexota</taxon>
        <taxon>Chloroflexia</taxon>
        <taxon>Chloroflexales</taxon>
        <taxon>Roseiflexineae</taxon>
        <taxon>Roseiflexaceae</taxon>
        <taxon>Roseiflexus</taxon>
    </lineage>
</organism>
<evidence type="ECO:0000313" key="1">
    <source>
        <dbReference type="EMBL" id="ABU58123.1"/>
    </source>
</evidence>
<dbReference type="SUPFAM" id="SSF53335">
    <property type="entry name" value="S-adenosyl-L-methionine-dependent methyltransferases"/>
    <property type="match status" value="1"/>
</dbReference>